<organism evidence="2 3">
    <name type="scientific">Cinara cedri</name>
    <dbReference type="NCBI Taxonomy" id="506608"/>
    <lineage>
        <taxon>Eukaryota</taxon>
        <taxon>Metazoa</taxon>
        <taxon>Ecdysozoa</taxon>
        <taxon>Arthropoda</taxon>
        <taxon>Hexapoda</taxon>
        <taxon>Insecta</taxon>
        <taxon>Pterygota</taxon>
        <taxon>Neoptera</taxon>
        <taxon>Paraneoptera</taxon>
        <taxon>Hemiptera</taxon>
        <taxon>Sternorrhyncha</taxon>
        <taxon>Aphidomorpha</taxon>
        <taxon>Aphidoidea</taxon>
        <taxon>Aphididae</taxon>
        <taxon>Lachninae</taxon>
        <taxon>Cinara</taxon>
    </lineage>
</organism>
<feature type="domain" description="Polysaccharide biosynthesis" evidence="1">
    <location>
        <begin position="35"/>
        <end position="156"/>
    </location>
</feature>
<dbReference type="InterPro" id="IPR021148">
    <property type="entry name" value="Polysacc_synth_dom"/>
</dbReference>
<dbReference type="EMBL" id="CABPRJ010001439">
    <property type="protein sequence ID" value="VVC36924.1"/>
    <property type="molecule type" value="Genomic_DNA"/>
</dbReference>
<proteinExistence type="predicted"/>
<dbReference type="Pfam" id="PF04669">
    <property type="entry name" value="PBDC1"/>
    <property type="match status" value="1"/>
</dbReference>
<accession>A0A5E4MZG3</accession>
<dbReference type="InterPro" id="IPR008476">
    <property type="entry name" value="PBDC1_metazoa/fungi"/>
</dbReference>
<name>A0A5E4MZG3_9HEMI</name>
<evidence type="ECO:0000259" key="1">
    <source>
        <dbReference type="Pfam" id="PF04669"/>
    </source>
</evidence>
<evidence type="ECO:0000313" key="3">
    <source>
        <dbReference type="Proteomes" id="UP000325440"/>
    </source>
</evidence>
<reference evidence="2 3" key="1">
    <citation type="submission" date="2019-08" db="EMBL/GenBank/DDBJ databases">
        <authorList>
            <person name="Alioto T."/>
            <person name="Alioto T."/>
            <person name="Gomez Garrido J."/>
        </authorList>
    </citation>
    <scope>NUCLEOTIDE SEQUENCE [LARGE SCALE GENOMIC DNA]</scope>
</reference>
<sequence>MDNLSVANGIGTSELAVGASLLSRPGNEFGNDEKVEMLWAIKAFEHAEIYFNLICSVDPKLLKLTPHDDKIYNEFRRLFPDLQLDILDENDVKSDVSKIKWRRFSDLYKNMENYNVGTLIRKDIRGGYDDANSFIVVRIQFYAIELARNREGLNDVHFFVNNSDK</sequence>
<dbReference type="PANTHER" id="PTHR13410">
    <property type="entry name" value="PROTEIN PBDC1"/>
    <property type="match status" value="1"/>
</dbReference>
<dbReference type="PANTHER" id="PTHR13410:SF9">
    <property type="entry name" value="PROTEIN PBDC1"/>
    <property type="match status" value="1"/>
</dbReference>
<dbReference type="OrthoDB" id="10248897at2759"/>
<dbReference type="GO" id="GO:0005737">
    <property type="term" value="C:cytoplasm"/>
    <property type="evidence" value="ECO:0007669"/>
    <property type="project" value="TreeGrafter"/>
</dbReference>
<gene>
    <name evidence="2" type="ORF">CINCED_3A018646</name>
</gene>
<keyword evidence="3" id="KW-1185">Reference proteome</keyword>
<dbReference type="AlphaFoldDB" id="A0A5E4MZG3"/>
<protein>
    <submittedName>
        <fullName evidence="2">Polysaccharide biosynthesis domain,Yst0336-like domain</fullName>
    </submittedName>
</protein>
<dbReference type="Gene3D" id="1.10.3560.10">
    <property type="entry name" value="yst0336 like domain"/>
    <property type="match status" value="1"/>
</dbReference>
<evidence type="ECO:0000313" key="2">
    <source>
        <dbReference type="EMBL" id="VVC36924.1"/>
    </source>
</evidence>
<dbReference type="InterPro" id="IPR023139">
    <property type="entry name" value="PBDC1-like_dom_sf"/>
</dbReference>
<dbReference type="Proteomes" id="UP000325440">
    <property type="component" value="Unassembled WGS sequence"/>
</dbReference>